<reference evidence="2 3" key="1">
    <citation type="submission" date="2016-10" db="EMBL/GenBank/DDBJ databases">
        <authorList>
            <person name="de Groot N.N."/>
        </authorList>
    </citation>
    <scope>NUCLEOTIDE SEQUENCE [LARGE SCALE GENOMIC DNA]</scope>
    <source>
        <strain evidence="2 3">LMG 2247</strain>
    </source>
</reference>
<dbReference type="EMBL" id="FNCJ01000005">
    <property type="protein sequence ID" value="SDG78626.1"/>
    <property type="molecule type" value="Genomic_DNA"/>
</dbReference>
<dbReference type="Pfam" id="PF13302">
    <property type="entry name" value="Acetyltransf_3"/>
    <property type="match status" value="1"/>
</dbReference>
<dbReference type="PANTHER" id="PTHR43792">
    <property type="entry name" value="GNAT FAMILY, PUTATIVE (AFU_ORTHOLOGUE AFUA_3G00765)-RELATED-RELATED"/>
    <property type="match status" value="1"/>
</dbReference>
<accession>A0A1G7X3A3</accession>
<gene>
    <name evidence="2" type="ORF">SAMN05216466_105174</name>
</gene>
<dbReference type="AlphaFoldDB" id="A0A1G7X3A3"/>
<proteinExistence type="predicted"/>
<protein>
    <submittedName>
        <fullName evidence="2">Ribosomal-protein-alanine N-acetyltransferase</fullName>
    </submittedName>
</protein>
<dbReference type="GO" id="GO:0008999">
    <property type="term" value="F:protein-N-terminal-alanine acetyltransferase activity"/>
    <property type="evidence" value="ECO:0007669"/>
    <property type="project" value="TreeGrafter"/>
</dbReference>
<dbReference type="SUPFAM" id="SSF55729">
    <property type="entry name" value="Acyl-CoA N-acyltransferases (Nat)"/>
    <property type="match status" value="1"/>
</dbReference>
<dbReference type="GO" id="GO:0005737">
    <property type="term" value="C:cytoplasm"/>
    <property type="evidence" value="ECO:0007669"/>
    <property type="project" value="TreeGrafter"/>
</dbReference>
<dbReference type="Gene3D" id="3.40.630.30">
    <property type="match status" value="1"/>
</dbReference>
<keyword evidence="2" id="KW-0808">Transferase</keyword>
<dbReference type="InterPro" id="IPR051531">
    <property type="entry name" value="N-acetyltransferase"/>
</dbReference>
<dbReference type="PANTHER" id="PTHR43792:SF9">
    <property type="entry name" value="RIBOSOMAL-PROTEIN-ALANINE ACETYLTRANSFERASE"/>
    <property type="match status" value="1"/>
</dbReference>
<dbReference type="PROSITE" id="PS51186">
    <property type="entry name" value="GNAT"/>
    <property type="match status" value="1"/>
</dbReference>
<evidence type="ECO:0000259" key="1">
    <source>
        <dbReference type="PROSITE" id="PS51186"/>
    </source>
</evidence>
<dbReference type="InterPro" id="IPR000182">
    <property type="entry name" value="GNAT_dom"/>
</dbReference>
<dbReference type="Proteomes" id="UP000199706">
    <property type="component" value="Unassembled WGS sequence"/>
</dbReference>
<dbReference type="RefSeq" id="WP_090685024.1">
    <property type="nucleotide sequence ID" value="NZ_CADERL010000001.1"/>
</dbReference>
<evidence type="ECO:0000313" key="3">
    <source>
        <dbReference type="Proteomes" id="UP000199706"/>
    </source>
</evidence>
<organism evidence="2 3">
    <name type="scientific">Paraburkholderia phenazinium</name>
    <dbReference type="NCBI Taxonomy" id="60549"/>
    <lineage>
        <taxon>Bacteria</taxon>
        <taxon>Pseudomonadati</taxon>
        <taxon>Pseudomonadota</taxon>
        <taxon>Betaproteobacteria</taxon>
        <taxon>Burkholderiales</taxon>
        <taxon>Burkholderiaceae</taxon>
        <taxon>Paraburkholderia</taxon>
    </lineage>
</organism>
<evidence type="ECO:0000313" key="2">
    <source>
        <dbReference type="EMBL" id="SDG78626.1"/>
    </source>
</evidence>
<feature type="domain" description="N-acetyltransferase" evidence="1">
    <location>
        <begin position="12"/>
        <end position="182"/>
    </location>
</feature>
<sequence>MSDFPSLETRRLLLRELVADDAPALFAIHGDAPAMQWYGVDPMIDVRQAQKLIEVFAGWRQLPNPGVRWGIQRKSDGSLIGSCGLFKWNRGWQTCSLGYELAHAARGAGLMSEALAAALAWGFEEMKLNRIEAQIHPDNAASLKLARGLGFVQEGRAREAGYWQGARHDLLQFGLLLKDWAPA</sequence>
<dbReference type="OrthoDB" id="9801669at2"/>
<dbReference type="InterPro" id="IPR016181">
    <property type="entry name" value="Acyl_CoA_acyltransferase"/>
</dbReference>
<name>A0A1G7X3A3_9BURK</name>